<dbReference type="PANTHER" id="PTHR43128">
    <property type="entry name" value="L-2-HYDROXYCARBOXYLATE DEHYDROGENASE (NAD(P)(+))"/>
    <property type="match status" value="1"/>
</dbReference>
<dbReference type="Gene3D" id="3.90.110.10">
    <property type="entry name" value="Lactate dehydrogenase/glycoside hydrolase, family 4, C-terminal"/>
    <property type="match status" value="1"/>
</dbReference>
<feature type="domain" description="Lactate/malate dehydrogenase N-terminal" evidence="8">
    <location>
        <begin position="5"/>
        <end position="156"/>
    </location>
</feature>
<evidence type="ECO:0000256" key="4">
    <source>
        <dbReference type="HAMAP-Rule" id="MF_00487"/>
    </source>
</evidence>
<dbReference type="FunFam" id="3.90.110.10:FF:000004">
    <property type="entry name" value="Malate dehydrogenase"/>
    <property type="match status" value="1"/>
</dbReference>
<organism evidence="10 11">
    <name type="scientific">Humisphaera borealis</name>
    <dbReference type="NCBI Taxonomy" id="2807512"/>
    <lineage>
        <taxon>Bacteria</taxon>
        <taxon>Pseudomonadati</taxon>
        <taxon>Planctomycetota</taxon>
        <taxon>Phycisphaerae</taxon>
        <taxon>Tepidisphaerales</taxon>
        <taxon>Tepidisphaeraceae</taxon>
        <taxon>Humisphaera</taxon>
    </lineage>
</organism>
<dbReference type="GO" id="GO:0004459">
    <property type="term" value="F:L-lactate dehydrogenase (NAD+) activity"/>
    <property type="evidence" value="ECO:0007669"/>
    <property type="project" value="TreeGrafter"/>
</dbReference>
<dbReference type="NCBIfam" id="NF004863">
    <property type="entry name" value="PRK06223.1"/>
    <property type="match status" value="1"/>
</dbReference>
<dbReference type="InterPro" id="IPR015955">
    <property type="entry name" value="Lactate_DH/Glyco_Ohase_4_C"/>
</dbReference>
<dbReference type="SUPFAM" id="SSF56327">
    <property type="entry name" value="LDH C-terminal domain-like"/>
    <property type="match status" value="1"/>
</dbReference>
<dbReference type="EMBL" id="CP063458">
    <property type="protein sequence ID" value="QOV88318.1"/>
    <property type="molecule type" value="Genomic_DNA"/>
</dbReference>
<keyword evidence="11" id="KW-1185">Reference proteome</keyword>
<evidence type="ECO:0000256" key="3">
    <source>
        <dbReference type="ARBA" id="ARBA00023027"/>
    </source>
</evidence>
<dbReference type="PANTHER" id="PTHR43128:SF16">
    <property type="entry name" value="L-LACTATE DEHYDROGENASE"/>
    <property type="match status" value="1"/>
</dbReference>
<comment type="catalytic activity">
    <reaction evidence="4">
        <text>(S)-malate + NAD(+) = oxaloacetate + NADH + H(+)</text>
        <dbReference type="Rhea" id="RHEA:21432"/>
        <dbReference type="ChEBI" id="CHEBI:15378"/>
        <dbReference type="ChEBI" id="CHEBI:15589"/>
        <dbReference type="ChEBI" id="CHEBI:16452"/>
        <dbReference type="ChEBI" id="CHEBI:57540"/>
        <dbReference type="ChEBI" id="CHEBI:57945"/>
        <dbReference type="EC" id="1.1.1.37"/>
    </reaction>
</comment>
<dbReference type="Proteomes" id="UP000593765">
    <property type="component" value="Chromosome"/>
</dbReference>
<sequence>MRRAKITIVGAGNVGATCAHWAASKELGDIVLLDIPEVNDPKDPTKKIPNTMPAGKALDLYEASPVEGFDSRITGVTDYAATKDSDVVIVTAGIPRKPGMSRDDLIAINTGIVKSVCENVAKTSPNAVIIVVSNPLDAMVYVAWKASGFPTHRVIGQAGVLDAARYRSFLAEEVGCSVEDVQALLLGGHGDDMVPLKRYTSAGGIPITQLVKADRLEEIIKRARNGGAEIVNLLKTGSAYYAPAAATVQMAEAIIKDKKRILPCAAYCDKEFGIGGFFVGVPCVLGTKGVEKVIEIELDADEKKMFQTSVDHVKELVAAVKL</sequence>
<dbReference type="SUPFAM" id="SSF51735">
    <property type="entry name" value="NAD(P)-binding Rossmann-fold domains"/>
    <property type="match status" value="1"/>
</dbReference>
<dbReference type="PIRSF" id="PIRSF000102">
    <property type="entry name" value="Lac_mal_DH"/>
    <property type="match status" value="1"/>
</dbReference>
<evidence type="ECO:0000259" key="9">
    <source>
        <dbReference type="Pfam" id="PF02866"/>
    </source>
</evidence>
<feature type="domain" description="Lactate/malate dehydrogenase C-terminal" evidence="9">
    <location>
        <begin position="161"/>
        <end position="316"/>
    </location>
</feature>
<evidence type="ECO:0000256" key="1">
    <source>
        <dbReference type="ARBA" id="ARBA00022532"/>
    </source>
</evidence>
<protein>
    <recommendedName>
        <fullName evidence="4">Malate dehydrogenase</fullName>
        <ecNumber evidence="4">1.1.1.37</ecNumber>
    </recommendedName>
</protein>
<evidence type="ECO:0000256" key="5">
    <source>
        <dbReference type="PIRSR" id="PIRSR000102-1"/>
    </source>
</evidence>
<evidence type="ECO:0000313" key="11">
    <source>
        <dbReference type="Proteomes" id="UP000593765"/>
    </source>
</evidence>
<comment type="similarity">
    <text evidence="4">Belongs to the LDH/MDH superfamily. MDH type 3 family.</text>
</comment>
<dbReference type="Gene3D" id="3.40.50.720">
    <property type="entry name" value="NAD(P)-binding Rossmann-like Domain"/>
    <property type="match status" value="1"/>
</dbReference>
<dbReference type="InterPro" id="IPR036291">
    <property type="entry name" value="NAD(P)-bd_dom_sf"/>
</dbReference>
<dbReference type="GO" id="GO:0006089">
    <property type="term" value="P:lactate metabolic process"/>
    <property type="evidence" value="ECO:0007669"/>
    <property type="project" value="TreeGrafter"/>
</dbReference>
<name>A0A7M2WS29_9BACT</name>
<accession>A0A7M2WS29</accession>
<feature type="binding site" evidence="4 6">
    <location>
        <position position="165"/>
    </location>
    <ligand>
        <name>substrate</name>
    </ligand>
</feature>
<gene>
    <name evidence="4 10" type="primary">mdh</name>
    <name evidence="10" type="ORF">IPV69_18990</name>
</gene>
<dbReference type="FunFam" id="3.40.50.720:FF:000018">
    <property type="entry name" value="Malate dehydrogenase"/>
    <property type="match status" value="1"/>
</dbReference>
<dbReference type="Pfam" id="PF02866">
    <property type="entry name" value="Ldh_1_C"/>
    <property type="match status" value="1"/>
</dbReference>
<feature type="active site" description="Proton acceptor" evidence="4 5">
    <location>
        <position position="189"/>
    </location>
</feature>
<keyword evidence="3 4" id="KW-0520">NAD</keyword>
<dbReference type="KEGG" id="hbs:IPV69_18990"/>
<evidence type="ECO:0000256" key="7">
    <source>
        <dbReference type="PIRSR" id="PIRSR000102-3"/>
    </source>
</evidence>
<dbReference type="InterPro" id="IPR011275">
    <property type="entry name" value="Malate_DH_type3"/>
</dbReference>
<feature type="binding site" evidence="4 7">
    <location>
        <begin position="132"/>
        <end position="134"/>
    </location>
    <ligand>
        <name>NAD(+)</name>
        <dbReference type="ChEBI" id="CHEBI:57540"/>
    </ligand>
</feature>
<feature type="binding site" evidence="4 7">
    <location>
        <position position="34"/>
    </location>
    <ligand>
        <name>NAD(+)</name>
        <dbReference type="ChEBI" id="CHEBI:57540"/>
    </ligand>
</feature>
<evidence type="ECO:0000313" key="10">
    <source>
        <dbReference type="EMBL" id="QOV88318.1"/>
    </source>
</evidence>
<feature type="binding site" evidence="4 6">
    <location>
        <position position="102"/>
    </location>
    <ligand>
        <name>substrate</name>
    </ligand>
</feature>
<feature type="binding site" evidence="4 6">
    <location>
        <position position="134"/>
    </location>
    <ligand>
        <name>substrate</name>
    </ligand>
</feature>
<dbReference type="InterPro" id="IPR001236">
    <property type="entry name" value="Lactate/malate_DH_N"/>
</dbReference>
<feature type="binding site" evidence="4 6">
    <location>
        <position position="96"/>
    </location>
    <ligand>
        <name>substrate</name>
    </ligand>
</feature>
<comment type="function">
    <text evidence="4">Catalyzes the reversible oxidation of malate to oxaloacetate.</text>
</comment>
<feature type="binding site" evidence="4 7">
    <location>
        <begin position="10"/>
        <end position="15"/>
    </location>
    <ligand>
        <name>NAD(+)</name>
        <dbReference type="ChEBI" id="CHEBI:57540"/>
    </ligand>
</feature>
<reference evidence="10 11" key="1">
    <citation type="submission" date="2020-10" db="EMBL/GenBank/DDBJ databases">
        <title>Wide distribution of Phycisphaera-like planctomycetes from WD2101 soil group in peatlands and genome analysis of the first cultivated representative.</title>
        <authorList>
            <person name="Dedysh S.N."/>
            <person name="Beletsky A.V."/>
            <person name="Ivanova A."/>
            <person name="Kulichevskaya I.S."/>
            <person name="Suzina N.E."/>
            <person name="Philippov D.A."/>
            <person name="Rakitin A.L."/>
            <person name="Mardanov A.V."/>
            <person name="Ravin N.V."/>
        </authorList>
    </citation>
    <scope>NUCLEOTIDE SEQUENCE [LARGE SCALE GENOMIC DNA]</scope>
    <source>
        <strain evidence="10 11">M1803</strain>
    </source>
</reference>
<evidence type="ECO:0000256" key="6">
    <source>
        <dbReference type="PIRSR" id="PIRSR000102-2"/>
    </source>
</evidence>
<dbReference type="HAMAP" id="MF_00487">
    <property type="entry name" value="Malate_dehydrog_3"/>
    <property type="match status" value="1"/>
</dbReference>
<dbReference type="PRINTS" id="PR00086">
    <property type="entry name" value="LLDHDRGNASE"/>
</dbReference>
<evidence type="ECO:0000259" key="8">
    <source>
        <dbReference type="Pfam" id="PF00056"/>
    </source>
</evidence>
<dbReference type="RefSeq" id="WP_206291296.1">
    <property type="nucleotide sequence ID" value="NZ_CP063458.1"/>
</dbReference>
<dbReference type="NCBIfam" id="TIGR01763">
    <property type="entry name" value="MalateDH_bact"/>
    <property type="match status" value="1"/>
</dbReference>
<dbReference type="Pfam" id="PF00056">
    <property type="entry name" value="Ldh_1_N"/>
    <property type="match status" value="1"/>
</dbReference>
<keyword evidence="2 4" id="KW-0560">Oxidoreductase</keyword>
<dbReference type="AlphaFoldDB" id="A0A7M2WS29"/>
<keyword evidence="1 4" id="KW-0816">Tricarboxylic acid cycle</keyword>
<dbReference type="CDD" id="cd01339">
    <property type="entry name" value="LDH-like_MDH"/>
    <property type="match status" value="1"/>
</dbReference>
<proteinExistence type="inferred from homology"/>
<dbReference type="GO" id="GO:0006099">
    <property type="term" value="P:tricarboxylic acid cycle"/>
    <property type="evidence" value="ECO:0007669"/>
    <property type="project" value="UniProtKB-UniRule"/>
</dbReference>
<evidence type="ECO:0000256" key="2">
    <source>
        <dbReference type="ARBA" id="ARBA00023002"/>
    </source>
</evidence>
<dbReference type="EC" id="1.1.1.37" evidence="4"/>
<dbReference type="GO" id="GO:0030060">
    <property type="term" value="F:L-malate dehydrogenase (NAD+) activity"/>
    <property type="evidence" value="ECO:0007669"/>
    <property type="project" value="UniProtKB-UniRule"/>
</dbReference>
<feature type="binding site" evidence="4 7">
    <location>
        <position position="109"/>
    </location>
    <ligand>
        <name>NAD(+)</name>
        <dbReference type="ChEBI" id="CHEBI:57540"/>
    </ligand>
</feature>
<dbReference type="InterPro" id="IPR001557">
    <property type="entry name" value="L-lactate/malate_DH"/>
</dbReference>
<dbReference type="InterPro" id="IPR022383">
    <property type="entry name" value="Lactate/malate_DH_C"/>
</dbReference>